<protein>
    <submittedName>
        <fullName evidence="2">Uncharacterized protein</fullName>
    </submittedName>
</protein>
<feature type="region of interest" description="Disordered" evidence="1">
    <location>
        <begin position="178"/>
        <end position="200"/>
    </location>
</feature>
<evidence type="ECO:0000313" key="3">
    <source>
        <dbReference type="Proteomes" id="UP000077202"/>
    </source>
</evidence>
<name>A0A176W374_MARPO</name>
<keyword evidence="3" id="KW-1185">Reference proteome</keyword>
<gene>
    <name evidence="2" type="ORF">AXG93_4542s1570</name>
</gene>
<dbReference type="Proteomes" id="UP000077202">
    <property type="component" value="Unassembled WGS sequence"/>
</dbReference>
<sequence length="200" mass="21935">MEFQLEVNAFANMTCFLLTSHQEQLRGFVVQLSRTSALNNILEHAVGKTQTISKEMPGLDEAAPAFRNVNFSFAITSSTLRPPTESNLRLGGHPERHHVHNDSASRTLAVGYDRMIASKHHGSNEKALYRRTERDAPSPLSLSETCPIAAAVAVGVSLDGTSLLQTMHELLEARVEMQDSGTGTVEKDHDNERENISGRG</sequence>
<accession>A0A176W374</accession>
<dbReference type="AlphaFoldDB" id="A0A176W374"/>
<reference evidence="2" key="1">
    <citation type="submission" date="2016-03" db="EMBL/GenBank/DDBJ databases">
        <title>Mechanisms controlling the formation of the plant cell surface in tip-growing cells are functionally conserved among land plants.</title>
        <authorList>
            <person name="Honkanen S."/>
            <person name="Jones V.A."/>
            <person name="Morieri G."/>
            <person name="Champion C."/>
            <person name="Hetherington A.J."/>
            <person name="Kelly S."/>
            <person name="Saint-Marcoux D."/>
            <person name="Proust H."/>
            <person name="Prescott H."/>
            <person name="Dolan L."/>
        </authorList>
    </citation>
    <scope>NUCLEOTIDE SEQUENCE [LARGE SCALE GENOMIC DNA]</scope>
    <source>
        <tissue evidence="2">Whole gametophyte</tissue>
    </source>
</reference>
<evidence type="ECO:0000313" key="2">
    <source>
        <dbReference type="EMBL" id="OAE26636.1"/>
    </source>
</evidence>
<evidence type="ECO:0000256" key="1">
    <source>
        <dbReference type="SAM" id="MobiDB-lite"/>
    </source>
</evidence>
<comment type="caution">
    <text evidence="2">The sequence shown here is derived from an EMBL/GenBank/DDBJ whole genome shotgun (WGS) entry which is preliminary data.</text>
</comment>
<proteinExistence type="predicted"/>
<dbReference type="EMBL" id="LVLJ01002146">
    <property type="protein sequence ID" value="OAE26636.1"/>
    <property type="molecule type" value="Genomic_DNA"/>
</dbReference>
<organism evidence="2 3">
    <name type="scientific">Marchantia polymorpha subsp. ruderalis</name>
    <dbReference type="NCBI Taxonomy" id="1480154"/>
    <lineage>
        <taxon>Eukaryota</taxon>
        <taxon>Viridiplantae</taxon>
        <taxon>Streptophyta</taxon>
        <taxon>Embryophyta</taxon>
        <taxon>Marchantiophyta</taxon>
        <taxon>Marchantiopsida</taxon>
        <taxon>Marchantiidae</taxon>
        <taxon>Marchantiales</taxon>
        <taxon>Marchantiaceae</taxon>
        <taxon>Marchantia</taxon>
    </lineage>
</organism>
<feature type="compositionally biased region" description="Basic and acidic residues" evidence="1">
    <location>
        <begin position="185"/>
        <end position="200"/>
    </location>
</feature>